<evidence type="ECO:0000313" key="2">
    <source>
        <dbReference type="Proteomes" id="UP000608024"/>
    </source>
</evidence>
<proteinExistence type="predicted"/>
<evidence type="ECO:0000313" key="1">
    <source>
        <dbReference type="EMBL" id="GHE54073.1"/>
    </source>
</evidence>
<sequence length="51" mass="5827">MLRLPLALRGVRYTPASHDLLRRNLTVYRVAGLVLLFVDGKLIDFLFSVRA</sequence>
<reference evidence="1" key="2">
    <citation type="submission" date="2020-09" db="EMBL/GenBank/DDBJ databases">
        <authorList>
            <person name="Sun Q."/>
            <person name="Ohkuma M."/>
        </authorList>
    </citation>
    <scope>NUCLEOTIDE SEQUENCE</scope>
    <source>
        <strain evidence="1">JCM 4784</strain>
    </source>
</reference>
<dbReference type="AlphaFoldDB" id="A0A918ZK55"/>
<comment type="caution">
    <text evidence="1">The sequence shown here is derived from an EMBL/GenBank/DDBJ whole genome shotgun (WGS) entry which is preliminary data.</text>
</comment>
<name>A0A918ZK55_9ACTN</name>
<dbReference type="RefSeq" id="WP_190135934.1">
    <property type="nucleotide sequence ID" value="NZ_BNBT01000027.1"/>
</dbReference>
<dbReference type="Proteomes" id="UP000608024">
    <property type="component" value="Unassembled WGS sequence"/>
</dbReference>
<organism evidence="1 2">
    <name type="scientific">Streptomyces longispororuber</name>
    <dbReference type="NCBI Taxonomy" id="68230"/>
    <lineage>
        <taxon>Bacteria</taxon>
        <taxon>Bacillati</taxon>
        <taxon>Actinomycetota</taxon>
        <taxon>Actinomycetes</taxon>
        <taxon>Kitasatosporales</taxon>
        <taxon>Streptomycetaceae</taxon>
        <taxon>Streptomyces</taxon>
    </lineage>
</organism>
<gene>
    <name evidence="1" type="ORF">GCM10018785_24430</name>
</gene>
<keyword evidence="2" id="KW-1185">Reference proteome</keyword>
<reference evidence="1" key="1">
    <citation type="journal article" date="2014" name="Int. J. Syst. Evol. Microbiol.">
        <title>Complete genome sequence of Corynebacterium casei LMG S-19264T (=DSM 44701T), isolated from a smear-ripened cheese.</title>
        <authorList>
            <consortium name="US DOE Joint Genome Institute (JGI-PGF)"/>
            <person name="Walter F."/>
            <person name="Albersmeier A."/>
            <person name="Kalinowski J."/>
            <person name="Ruckert C."/>
        </authorList>
    </citation>
    <scope>NUCLEOTIDE SEQUENCE</scope>
    <source>
        <strain evidence="1">JCM 4784</strain>
    </source>
</reference>
<protein>
    <submittedName>
        <fullName evidence="1">Uncharacterized protein</fullName>
    </submittedName>
</protein>
<accession>A0A918ZK55</accession>
<dbReference type="EMBL" id="BNBT01000027">
    <property type="protein sequence ID" value="GHE54073.1"/>
    <property type="molecule type" value="Genomic_DNA"/>
</dbReference>